<name>A0A1L7XDK2_9HELO</name>
<dbReference type="OrthoDB" id="3526904at2759"/>
<dbReference type="AlphaFoldDB" id="A0A1L7XDK2"/>
<dbReference type="Proteomes" id="UP000184330">
    <property type="component" value="Unassembled WGS sequence"/>
</dbReference>
<protein>
    <submittedName>
        <fullName evidence="1">Uncharacterized protein</fullName>
    </submittedName>
</protein>
<proteinExistence type="predicted"/>
<evidence type="ECO:0000313" key="2">
    <source>
        <dbReference type="Proteomes" id="UP000184330"/>
    </source>
</evidence>
<reference evidence="1 2" key="1">
    <citation type="submission" date="2016-03" db="EMBL/GenBank/DDBJ databases">
        <authorList>
            <person name="Ploux O."/>
        </authorList>
    </citation>
    <scope>NUCLEOTIDE SEQUENCE [LARGE SCALE GENOMIC DNA]</scope>
    <source>
        <strain evidence="1 2">UAMH 11012</strain>
    </source>
</reference>
<accession>A0A1L7XDK2</accession>
<sequence length="339" mass="38809">MSSTLQEMSFPPEFAFHHADASSRSSTKVRLAMHVVLGADGSQALDDQILGPAKELDFAEDNTGALYMLLCIAHQKFNILPQAECGAAGFPVSMIVERAILCDRYLCADVLKTWIEIWARNQWPRYNFHDDGKYNSFTFEADAPKEIQGMMSSGLVFRDQGLVDFFKHGAKKLYDNLKTNYLPELPEQWHHLWSILEEVLATRAEVINAAVSRINDKFLANLKENSQDPCTKHNQMCKFLITSSLSTSDADIDIEEWNYYQMKEHQEADILVLSDYSIRRLRDRVWEKLWKKIELVTRIPPRDGFQDVCGKQVWAAGDVGCIERKKLMFHPTENIAGIK</sequence>
<organism evidence="1 2">
    <name type="scientific">Phialocephala subalpina</name>
    <dbReference type="NCBI Taxonomy" id="576137"/>
    <lineage>
        <taxon>Eukaryota</taxon>
        <taxon>Fungi</taxon>
        <taxon>Dikarya</taxon>
        <taxon>Ascomycota</taxon>
        <taxon>Pezizomycotina</taxon>
        <taxon>Leotiomycetes</taxon>
        <taxon>Helotiales</taxon>
        <taxon>Mollisiaceae</taxon>
        <taxon>Phialocephala</taxon>
        <taxon>Phialocephala fortinii species complex</taxon>
    </lineage>
</organism>
<gene>
    <name evidence="1" type="ORF">PAC_12998</name>
</gene>
<evidence type="ECO:0000313" key="1">
    <source>
        <dbReference type="EMBL" id="CZR63101.1"/>
    </source>
</evidence>
<dbReference type="EMBL" id="FJOG01000022">
    <property type="protein sequence ID" value="CZR63101.1"/>
    <property type="molecule type" value="Genomic_DNA"/>
</dbReference>
<keyword evidence="2" id="KW-1185">Reference proteome</keyword>